<gene>
    <name evidence="2" type="ORF">F4562_004755</name>
</gene>
<proteinExistence type="predicted"/>
<evidence type="ECO:0000256" key="1">
    <source>
        <dbReference type="SAM" id="Phobius"/>
    </source>
</evidence>
<keyword evidence="1" id="KW-1133">Transmembrane helix</keyword>
<protein>
    <submittedName>
        <fullName evidence="2">Uncharacterized protein</fullName>
    </submittedName>
</protein>
<dbReference type="EMBL" id="JACHMP010000001">
    <property type="protein sequence ID" value="MBB5821693.1"/>
    <property type="molecule type" value="Genomic_DNA"/>
</dbReference>
<organism evidence="2 3">
    <name type="scientific">Streptosporangium becharense</name>
    <dbReference type="NCBI Taxonomy" id="1816182"/>
    <lineage>
        <taxon>Bacteria</taxon>
        <taxon>Bacillati</taxon>
        <taxon>Actinomycetota</taxon>
        <taxon>Actinomycetes</taxon>
        <taxon>Streptosporangiales</taxon>
        <taxon>Streptosporangiaceae</taxon>
        <taxon>Streptosporangium</taxon>
    </lineage>
</organism>
<accession>A0A7W9IKC4</accession>
<keyword evidence="1" id="KW-0812">Transmembrane</keyword>
<evidence type="ECO:0000313" key="3">
    <source>
        <dbReference type="Proteomes" id="UP000540685"/>
    </source>
</evidence>
<dbReference type="RefSeq" id="WP_184541106.1">
    <property type="nucleotide sequence ID" value="NZ_JACHWA010000003.1"/>
</dbReference>
<keyword evidence="1" id="KW-0472">Membrane</keyword>
<dbReference type="Proteomes" id="UP000540685">
    <property type="component" value="Unassembled WGS sequence"/>
</dbReference>
<evidence type="ECO:0000313" key="2">
    <source>
        <dbReference type="EMBL" id="MBB5821693.1"/>
    </source>
</evidence>
<sequence length="579" mass="64640">MARSEATRGEGEHRESLRQDMATRHLCAGVYLDPAFRRIVLRQVHNDTKRMVAPSYGFDLVPVVRHAWKAWALETGQHVCVLAVFVTGFWVNPPAALTVVSGIGLWCLSRLVIRSARVVLPLRAKKVVDRWLWRTRWRSEVDKLREQERLLRLSGMGCGVLIVAPPLLAEISRVPLGEMAATAMLLASLVVLAVAGRGAVHQLCLNRMYRADSLSPSKLTRREQAINDQQFHPYVVYRRPSPRETEEKPGELDFDLLDSETSPFIGSGKLVHRWQPPLTIQLLSTERADGSMEERERLASPFRACELVAHLKKAMEPMGDVNDPTRLRGFERNDRLYIAETDVRPGPDWLRERPGRYGIDEVIDDPHGIVHHFLEIRASVTGEVVTTVFLRVSVKGRALSLDFAACALTRTPVEYHLLDAFGEDGAGAVLRSALRGLVNLPAELAGVRCMAEAPVLLAGAVKARKNRLLVRRRGAVIGAQLSVREEKSTPWNQAQLDRTTIYDYMKLIEQRLLKATEEFLNSKKIDVSAFNKKATSIVNMGVLNMGGKIDMNQTAVGAKAHVRVDVREPDGNHGDSPAE</sequence>
<keyword evidence="3" id="KW-1185">Reference proteome</keyword>
<dbReference type="AlphaFoldDB" id="A0A7W9IKC4"/>
<comment type="caution">
    <text evidence="2">The sequence shown here is derived from an EMBL/GenBank/DDBJ whole genome shotgun (WGS) entry which is preliminary data.</text>
</comment>
<name>A0A7W9IKC4_9ACTN</name>
<feature type="transmembrane region" description="Helical" evidence="1">
    <location>
        <begin position="180"/>
        <end position="200"/>
    </location>
</feature>
<reference evidence="2 3" key="1">
    <citation type="submission" date="2020-08" db="EMBL/GenBank/DDBJ databases">
        <title>Sequencing the genomes of 1000 actinobacteria strains.</title>
        <authorList>
            <person name="Klenk H.-P."/>
        </authorList>
    </citation>
    <scope>NUCLEOTIDE SEQUENCE [LARGE SCALE GENOMIC DNA]</scope>
    <source>
        <strain evidence="2 3">DSM 46887</strain>
    </source>
</reference>
<feature type="transmembrane region" description="Helical" evidence="1">
    <location>
        <begin position="150"/>
        <end position="168"/>
    </location>
</feature>